<dbReference type="GO" id="GO:0046872">
    <property type="term" value="F:metal ion binding"/>
    <property type="evidence" value="ECO:0007669"/>
    <property type="project" value="InterPro"/>
</dbReference>
<dbReference type="SMART" id="SM00892">
    <property type="entry name" value="Endonuclease_NS"/>
    <property type="match status" value="1"/>
</dbReference>
<dbReference type="InterPro" id="IPR039015">
    <property type="entry name" value="ENDOD1"/>
</dbReference>
<evidence type="ECO:0000256" key="1">
    <source>
        <dbReference type="SAM" id="SignalP"/>
    </source>
</evidence>
<dbReference type="GO" id="GO:0016787">
    <property type="term" value="F:hydrolase activity"/>
    <property type="evidence" value="ECO:0007669"/>
    <property type="project" value="InterPro"/>
</dbReference>
<dbReference type="GO" id="GO:0003676">
    <property type="term" value="F:nucleic acid binding"/>
    <property type="evidence" value="ECO:0007669"/>
    <property type="project" value="InterPro"/>
</dbReference>
<dbReference type="Pfam" id="PF01223">
    <property type="entry name" value="Endonuclease_NS"/>
    <property type="match status" value="1"/>
</dbReference>
<dbReference type="PANTHER" id="PTHR21472:SF21">
    <property type="entry name" value="ENDONUCLEASE DOMAIN-CONTAINING 1 PROTEIN-LIKE-RELATED"/>
    <property type="match status" value="1"/>
</dbReference>
<accession>A0AAW2ATI5</accession>
<protein>
    <submittedName>
        <fullName evidence="4">Uncharacterized protein</fullName>
    </submittedName>
</protein>
<dbReference type="InterPro" id="IPR020821">
    <property type="entry name" value="ENPP1-3/EXOG-like_nuc-like"/>
</dbReference>
<feature type="signal peptide" evidence="1">
    <location>
        <begin position="1"/>
        <end position="19"/>
    </location>
</feature>
<dbReference type="PANTHER" id="PTHR21472">
    <property type="entry name" value="ENDONUCLEASE DOMAIN-CONTAINING 1 PROTEIN ENDOD1"/>
    <property type="match status" value="1"/>
</dbReference>
<organism evidence="4 5">
    <name type="scientific">Culter alburnus</name>
    <name type="common">Topmouth culter</name>
    <dbReference type="NCBI Taxonomy" id="194366"/>
    <lineage>
        <taxon>Eukaryota</taxon>
        <taxon>Metazoa</taxon>
        <taxon>Chordata</taxon>
        <taxon>Craniata</taxon>
        <taxon>Vertebrata</taxon>
        <taxon>Euteleostomi</taxon>
        <taxon>Actinopterygii</taxon>
        <taxon>Neopterygii</taxon>
        <taxon>Teleostei</taxon>
        <taxon>Ostariophysi</taxon>
        <taxon>Cypriniformes</taxon>
        <taxon>Xenocyprididae</taxon>
        <taxon>Xenocypridinae</taxon>
        <taxon>Culter</taxon>
    </lineage>
</organism>
<dbReference type="InterPro" id="IPR044925">
    <property type="entry name" value="His-Me_finger_sf"/>
</dbReference>
<keyword evidence="5" id="KW-1185">Reference proteome</keyword>
<dbReference type="Proteomes" id="UP001479290">
    <property type="component" value="Unassembled WGS sequence"/>
</dbReference>
<dbReference type="AlphaFoldDB" id="A0AAW2ATI5"/>
<feature type="domain" description="ENPP1-3/EXOG-like endonuclease/phosphodiesterase" evidence="2">
    <location>
        <begin position="56"/>
        <end position="271"/>
    </location>
</feature>
<dbReference type="SUPFAM" id="SSF54060">
    <property type="entry name" value="His-Me finger endonucleases"/>
    <property type="match status" value="1"/>
</dbReference>
<dbReference type="SMART" id="SM00477">
    <property type="entry name" value="NUC"/>
    <property type="match status" value="1"/>
</dbReference>
<evidence type="ECO:0000313" key="4">
    <source>
        <dbReference type="EMBL" id="KAK9977061.1"/>
    </source>
</evidence>
<name>A0AAW2ATI5_CULAL</name>
<reference evidence="4 5" key="1">
    <citation type="submission" date="2024-05" db="EMBL/GenBank/DDBJ databases">
        <title>A high-quality chromosomal-level genome assembly of Topmouth culter (Culter alburnus).</title>
        <authorList>
            <person name="Zhao H."/>
        </authorList>
    </citation>
    <scope>NUCLEOTIDE SEQUENCE [LARGE SCALE GENOMIC DNA]</scope>
    <source>
        <strain evidence="4">CATC2023</strain>
        <tissue evidence="4">Muscle</tissue>
    </source>
</reference>
<evidence type="ECO:0000259" key="3">
    <source>
        <dbReference type="SMART" id="SM00892"/>
    </source>
</evidence>
<feature type="domain" description="DNA/RNA non-specific endonuclease/pyrophosphatase/phosphodiesterase" evidence="3">
    <location>
        <begin position="55"/>
        <end position="271"/>
    </location>
</feature>
<keyword evidence="1" id="KW-0732">Signal</keyword>
<sequence>MFVPALLTCVVLGAFSAHAKVVTSFNECSEFFYKNTEPEGMNPAAKKICQKLEFGGFYYVSLYSVVHRIPLYSAYTLDPKCSSTAGRTENWHVEPQISQPESQTDYMVQEKDSDGNMMKRNQAISSDYRDTGYDHGHLNPNTFHCKEGHKATFTLTNAAPIDAGFNRIHWKNWESMLRSFLKSRLESDGGSATAFIVTGTVPDANLQIPQREISEEPERVTVPSHMWMAVCYKHHSDDTKSFSFGYIGENKPEGGISLMRVSDLNDELSRLYSELSMTHQSINIFVGDCFGENDKLNEVQGKFDKLINLPVNQGDLMATDVQNISRTKRFIRSSQRSYLTVRGYSCRHDHPCGTYGEDYYWCWTGYGYFFDSWDYCSPPLSGSKAKNGEYCHSNYACDKYGSGYRWCYTSTVKQDMCCTYDGCLAAVNDKTCWSAHPCGYHGYSYLWCYIDDEANWDYCCTDCDQ</sequence>
<dbReference type="InterPro" id="IPR044929">
    <property type="entry name" value="DNA/RNA_non-sp_Endonuclease_sf"/>
</dbReference>
<proteinExistence type="predicted"/>
<gene>
    <name evidence="4" type="ORF">ABG768_018882</name>
</gene>
<evidence type="ECO:0000313" key="5">
    <source>
        <dbReference type="Proteomes" id="UP001479290"/>
    </source>
</evidence>
<dbReference type="InterPro" id="IPR001604">
    <property type="entry name" value="Endo_G_ENPP1-like_dom"/>
</dbReference>
<dbReference type="Gene3D" id="3.40.570.10">
    <property type="entry name" value="Extracellular Endonuclease, subunit A"/>
    <property type="match status" value="1"/>
</dbReference>
<dbReference type="EMBL" id="JAWDJR010000003">
    <property type="protein sequence ID" value="KAK9977061.1"/>
    <property type="molecule type" value="Genomic_DNA"/>
</dbReference>
<feature type="chain" id="PRO_5043542348" evidence="1">
    <location>
        <begin position="20"/>
        <end position="465"/>
    </location>
</feature>
<evidence type="ECO:0000259" key="2">
    <source>
        <dbReference type="SMART" id="SM00477"/>
    </source>
</evidence>
<comment type="caution">
    <text evidence="4">The sequence shown here is derived from an EMBL/GenBank/DDBJ whole genome shotgun (WGS) entry which is preliminary data.</text>
</comment>